<evidence type="ECO:0000313" key="7">
    <source>
        <dbReference type="EMBL" id="RZS62069.1"/>
    </source>
</evidence>
<proteinExistence type="predicted"/>
<dbReference type="NCBIfam" id="TIGR01003">
    <property type="entry name" value="PTS_HPr_family"/>
    <property type="match status" value="1"/>
</dbReference>
<dbReference type="PANTHER" id="PTHR33705">
    <property type="entry name" value="PHOSPHOCARRIER PROTEIN HPR"/>
    <property type="match status" value="1"/>
</dbReference>
<dbReference type="InterPro" id="IPR050399">
    <property type="entry name" value="HPr"/>
</dbReference>
<keyword evidence="8" id="KW-1185">Reference proteome</keyword>
<organism evidence="7 8">
    <name type="scientific">Xylanimonas ulmi</name>
    <dbReference type="NCBI Taxonomy" id="228973"/>
    <lineage>
        <taxon>Bacteria</taxon>
        <taxon>Bacillati</taxon>
        <taxon>Actinomycetota</taxon>
        <taxon>Actinomycetes</taxon>
        <taxon>Micrococcales</taxon>
        <taxon>Promicromonosporaceae</taxon>
        <taxon>Xylanimonas</taxon>
    </lineage>
</organism>
<dbReference type="Pfam" id="PF00381">
    <property type="entry name" value="PTS-HPr"/>
    <property type="match status" value="1"/>
</dbReference>
<keyword evidence="5" id="KW-0598">Phosphotransferase system</keyword>
<evidence type="ECO:0000259" key="6">
    <source>
        <dbReference type="PROSITE" id="PS51350"/>
    </source>
</evidence>
<evidence type="ECO:0000313" key="8">
    <source>
        <dbReference type="Proteomes" id="UP000293852"/>
    </source>
</evidence>
<dbReference type="RefSeq" id="WP_130415235.1">
    <property type="nucleotide sequence ID" value="NZ_SGWX01000001.1"/>
</dbReference>
<dbReference type="Gene3D" id="3.30.1340.10">
    <property type="entry name" value="HPr-like"/>
    <property type="match status" value="1"/>
</dbReference>
<evidence type="ECO:0000256" key="2">
    <source>
        <dbReference type="ARBA" id="ARBA00004496"/>
    </source>
</evidence>
<dbReference type="EMBL" id="SGWX01000001">
    <property type="protein sequence ID" value="RZS62069.1"/>
    <property type="molecule type" value="Genomic_DNA"/>
</dbReference>
<comment type="subcellular location">
    <subcellularLocation>
        <location evidence="2">Cytoplasm</location>
    </subcellularLocation>
</comment>
<dbReference type="PANTHER" id="PTHR33705:SF2">
    <property type="entry name" value="PHOSPHOCARRIER PROTEIN NPR"/>
    <property type="match status" value="1"/>
</dbReference>
<dbReference type="SUPFAM" id="SSF55594">
    <property type="entry name" value="HPr-like"/>
    <property type="match status" value="1"/>
</dbReference>
<accession>A0A4Q7M7H8</accession>
<name>A0A4Q7M7H8_9MICO</name>
<evidence type="ECO:0000256" key="3">
    <source>
        <dbReference type="ARBA" id="ARBA00020422"/>
    </source>
</evidence>
<evidence type="ECO:0000256" key="4">
    <source>
        <dbReference type="ARBA" id="ARBA00022490"/>
    </source>
</evidence>
<dbReference type="InterPro" id="IPR000032">
    <property type="entry name" value="HPr-like"/>
</dbReference>
<reference evidence="7 8" key="1">
    <citation type="submission" date="2019-02" db="EMBL/GenBank/DDBJ databases">
        <title>Sequencing the genomes of 1000 actinobacteria strains.</title>
        <authorList>
            <person name="Klenk H.-P."/>
        </authorList>
    </citation>
    <scope>NUCLEOTIDE SEQUENCE [LARGE SCALE GENOMIC DNA]</scope>
    <source>
        <strain evidence="7 8">DSM 16932</strain>
    </source>
</reference>
<dbReference type="InterPro" id="IPR035895">
    <property type="entry name" value="HPr-like_sf"/>
</dbReference>
<dbReference type="PRINTS" id="PR00107">
    <property type="entry name" value="PHOSPHOCPHPR"/>
</dbReference>
<dbReference type="Proteomes" id="UP000293852">
    <property type="component" value="Unassembled WGS sequence"/>
</dbReference>
<dbReference type="AlphaFoldDB" id="A0A4Q7M7H8"/>
<dbReference type="OrthoDB" id="9809047at2"/>
<protein>
    <recommendedName>
        <fullName evidence="3">Phosphocarrier protein HPr</fullName>
    </recommendedName>
</protein>
<evidence type="ECO:0000256" key="5">
    <source>
        <dbReference type="ARBA" id="ARBA00022683"/>
    </source>
</evidence>
<gene>
    <name evidence="7" type="ORF">EV386_2386</name>
</gene>
<dbReference type="PROSITE" id="PS51350">
    <property type="entry name" value="PTS_HPR_DOM"/>
    <property type="match status" value="1"/>
</dbReference>
<dbReference type="PROSITE" id="PS00369">
    <property type="entry name" value="PTS_HPR_HIS"/>
    <property type="match status" value="1"/>
</dbReference>
<comment type="function">
    <text evidence="1">General (non sugar-specific) component of the phosphoenolpyruvate-dependent sugar phosphotransferase system (sugar PTS). This major carbohydrate active-transport system catalyzes the phosphorylation of incoming sugar substrates concomitantly with their translocation across the cell membrane. The phosphoryl group from phosphoenolpyruvate (PEP) is transferred to the phosphoryl carrier protein HPr by enzyme I. Phospho-HPr then transfers it to the PTS EIIA domain.</text>
</comment>
<feature type="domain" description="HPr" evidence="6">
    <location>
        <begin position="1"/>
        <end position="89"/>
    </location>
</feature>
<keyword evidence="4" id="KW-0963">Cytoplasm</keyword>
<sequence length="89" mass="9107">MLERPVTVAIAEGLHARPAALFAQLAASQPVAVQITRPGGDPVPAASVLGVMALGAKAGDRVTLFAEEDDAASASLETLAQFLQQQEIA</sequence>
<dbReference type="GO" id="GO:0009401">
    <property type="term" value="P:phosphoenolpyruvate-dependent sugar phosphotransferase system"/>
    <property type="evidence" value="ECO:0007669"/>
    <property type="project" value="UniProtKB-KW"/>
</dbReference>
<dbReference type="GO" id="GO:0005737">
    <property type="term" value="C:cytoplasm"/>
    <property type="evidence" value="ECO:0007669"/>
    <property type="project" value="UniProtKB-SubCell"/>
</dbReference>
<comment type="caution">
    <text evidence="7">The sequence shown here is derived from an EMBL/GenBank/DDBJ whole genome shotgun (WGS) entry which is preliminary data.</text>
</comment>
<dbReference type="InterPro" id="IPR001020">
    <property type="entry name" value="PTS_HPr_His_P_site"/>
</dbReference>
<evidence type="ECO:0000256" key="1">
    <source>
        <dbReference type="ARBA" id="ARBA00003681"/>
    </source>
</evidence>
<dbReference type="CDD" id="cd00367">
    <property type="entry name" value="PTS-HPr_like"/>
    <property type="match status" value="1"/>
</dbReference>